<dbReference type="InterPro" id="IPR050245">
    <property type="entry name" value="PrsA_foldase"/>
</dbReference>
<keyword evidence="2" id="KW-0175">Coiled coil</keyword>
<feature type="coiled-coil region" evidence="2">
    <location>
        <begin position="122"/>
        <end position="149"/>
    </location>
</feature>
<feature type="domain" description="PpiC" evidence="4">
    <location>
        <begin position="193"/>
        <end position="299"/>
    </location>
</feature>
<organism evidence="5 6">
    <name type="scientific">Isosphaera pallida (strain ATCC 43644 / DSM 9630 / IS1B)</name>
    <dbReference type="NCBI Taxonomy" id="575540"/>
    <lineage>
        <taxon>Bacteria</taxon>
        <taxon>Pseudomonadati</taxon>
        <taxon>Planctomycetota</taxon>
        <taxon>Planctomycetia</taxon>
        <taxon>Isosphaerales</taxon>
        <taxon>Isosphaeraceae</taxon>
        <taxon>Isosphaera</taxon>
    </lineage>
</organism>
<reference evidence="5 6" key="2">
    <citation type="journal article" date="2011" name="Stand. Genomic Sci.">
        <title>Complete genome sequence of Isosphaera pallida type strain (IS1B).</title>
        <authorList>
            <consortium name="US DOE Joint Genome Institute (JGI-PGF)"/>
            <person name="Goker M."/>
            <person name="Cleland D."/>
            <person name="Saunders E."/>
            <person name="Lapidus A."/>
            <person name="Nolan M."/>
            <person name="Lucas S."/>
            <person name="Hammon N."/>
            <person name="Deshpande S."/>
            <person name="Cheng J.F."/>
            <person name="Tapia R."/>
            <person name="Han C."/>
            <person name="Goodwin L."/>
            <person name="Pitluck S."/>
            <person name="Liolios K."/>
            <person name="Pagani I."/>
            <person name="Ivanova N."/>
            <person name="Mavromatis K."/>
            <person name="Pati A."/>
            <person name="Chen A."/>
            <person name="Palaniappan K."/>
            <person name="Land M."/>
            <person name="Hauser L."/>
            <person name="Chang Y.J."/>
            <person name="Jeffries C.D."/>
            <person name="Detter J.C."/>
            <person name="Beck B."/>
            <person name="Woyke T."/>
            <person name="Bristow J."/>
            <person name="Eisen J.A."/>
            <person name="Markowitz V."/>
            <person name="Hugenholtz P."/>
            <person name="Kyrpides N.C."/>
            <person name="Klenk H.P."/>
        </authorList>
    </citation>
    <scope>NUCLEOTIDE SEQUENCE [LARGE SCALE GENOMIC DNA]</scope>
    <source>
        <strain evidence="6">ATCC 43644 / DSM 9630 / IS1B</strain>
    </source>
</reference>
<keyword evidence="1" id="KW-0697">Rotamase</keyword>
<dbReference type="FunCoup" id="E8QY63">
    <property type="interactions" value="103"/>
</dbReference>
<dbReference type="RefSeq" id="WP_013564341.1">
    <property type="nucleotide sequence ID" value="NC_014962.1"/>
</dbReference>
<dbReference type="InterPro" id="IPR046357">
    <property type="entry name" value="PPIase_dom_sf"/>
</dbReference>
<dbReference type="AlphaFoldDB" id="E8QY63"/>
<dbReference type="HOGENOM" id="CLU_034646_5_3_0"/>
<feature type="compositionally biased region" description="Low complexity" evidence="3">
    <location>
        <begin position="348"/>
        <end position="370"/>
    </location>
</feature>
<dbReference type="Gene3D" id="3.10.50.40">
    <property type="match status" value="1"/>
</dbReference>
<dbReference type="KEGG" id="ipa:Isop_1468"/>
<protein>
    <submittedName>
        <fullName evidence="5">PpiC-type peptidyl-prolyl cis-trans isomerase</fullName>
    </submittedName>
</protein>
<dbReference type="STRING" id="575540.Isop_1468"/>
<dbReference type="InParanoid" id="E8QY63"/>
<sequence>MLALHFRRLSRSAPVWVPALVVLLTLLPARSGFSPFGAAAHAQPPAPPAAAAQPPADPKADQPLAVVNATPITRRDVQRIMAQIELAPGAEIQDAYNMAVEMLVNTELLFQFLNRQGITVTKKDLDDELARLSESLKAQNLTLEQALAANGATMQELQKDLTRAKLWEKYVTRVATEERLKKYVADNQDLFNGVKVTARHILLKVPEGASEEVKASIKAKLLAIKAEIESGKIEFAEAADKYSEDDGNKQQPSGGFLGEFYRRGQLIEEFAEAAFKCKPGVISDPVETEFGYHLILVTNRDEGQPFDFEKGRDIAFQQFESELREEVILAEKAKAKIEKQPMPSDLVPPATSPETAPSPTPASATPASGS</sequence>
<keyword evidence="6" id="KW-1185">Reference proteome</keyword>
<dbReference type="Pfam" id="PF13624">
    <property type="entry name" value="SurA_N_3"/>
    <property type="match status" value="1"/>
</dbReference>
<feature type="region of interest" description="Disordered" evidence="3">
    <location>
        <begin position="38"/>
        <end position="62"/>
    </location>
</feature>
<dbReference type="PANTHER" id="PTHR47245:SF2">
    <property type="entry name" value="PEPTIDYL-PROLYL CIS-TRANS ISOMERASE HP_0175-RELATED"/>
    <property type="match status" value="1"/>
</dbReference>
<dbReference type="PANTHER" id="PTHR47245">
    <property type="entry name" value="PEPTIDYLPROLYL ISOMERASE"/>
    <property type="match status" value="1"/>
</dbReference>
<keyword evidence="1 5" id="KW-0413">Isomerase</keyword>
<dbReference type="eggNOG" id="COG0760">
    <property type="taxonomic scope" value="Bacteria"/>
</dbReference>
<evidence type="ECO:0000313" key="6">
    <source>
        <dbReference type="Proteomes" id="UP000008631"/>
    </source>
</evidence>
<reference key="1">
    <citation type="submission" date="2010-11" db="EMBL/GenBank/DDBJ databases">
        <title>The complete sequence of chromosome of Isophaera pallida ATCC 43644.</title>
        <authorList>
            <consortium name="US DOE Joint Genome Institute (JGI-PGF)"/>
            <person name="Lucas S."/>
            <person name="Copeland A."/>
            <person name="Lapidus A."/>
            <person name="Bruce D."/>
            <person name="Goodwin L."/>
            <person name="Pitluck S."/>
            <person name="Kyrpides N."/>
            <person name="Mavromatis K."/>
            <person name="Pagani I."/>
            <person name="Ivanova N."/>
            <person name="Saunders E."/>
            <person name="Brettin T."/>
            <person name="Detter J.C."/>
            <person name="Han C."/>
            <person name="Tapia R."/>
            <person name="Land M."/>
            <person name="Hauser L."/>
            <person name="Markowitz V."/>
            <person name="Cheng J.-F."/>
            <person name="Hugenholtz P."/>
            <person name="Woyke T."/>
            <person name="Wu D."/>
            <person name="Eisen J.A."/>
        </authorList>
    </citation>
    <scope>NUCLEOTIDE SEQUENCE</scope>
    <source>
        <strain>ATCC 43644</strain>
    </source>
</reference>
<evidence type="ECO:0000313" key="5">
    <source>
        <dbReference type="EMBL" id="ADV62053.1"/>
    </source>
</evidence>
<feature type="compositionally biased region" description="Low complexity" evidence="3">
    <location>
        <begin position="38"/>
        <end position="54"/>
    </location>
</feature>
<dbReference type="PROSITE" id="PS50198">
    <property type="entry name" value="PPIC_PPIASE_2"/>
    <property type="match status" value="1"/>
</dbReference>
<dbReference type="Gene3D" id="1.10.4030.10">
    <property type="entry name" value="Porin chaperone SurA, peptide-binding domain"/>
    <property type="match status" value="1"/>
</dbReference>
<evidence type="ECO:0000256" key="2">
    <source>
        <dbReference type="SAM" id="Coils"/>
    </source>
</evidence>
<dbReference type="Proteomes" id="UP000008631">
    <property type="component" value="Chromosome"/>
</dbReference>
<dbReference type="GO" id="GO:0003755">
    <property type="term" value="F:peptidyl-prolyl cis-trans isomerase activity"/>
    <property type="evidence" value="ECO:0007669"/>
    <property type="project" value="UniProtKB-KW"/>
</dbReference>
<dbReference type="SUPFAM" id="SSF54534">
    <property type="entry name" value="FKBP-like"/>
    <property type="match status" value="1"/>
</dbReference>
<feature type="region of interest" description="Disordered" evidence="3">
    <location>
        <begin position="334"/>
        <end position="370"/>
    </location>
</feature>
<dbReference type="InterPro" id="IPR000297">
    <property type="entry name" value="PPIase_PpiC"/>
</dbReference>
<evidence type="ECO:0000256" key="3">
    <source>
        <dbReference type="SAM" id="MobiDB-lite"/>
    </source>
</evidence>
<dbReference type="OrthoDB" id="14196at2"/>
<evidence type="ECO:0000259" key="4">
    <source>
        <dbReference type="PROSITE" id="PS50198"/>
    </source>
</evidence>
<dbReference type="SUPFAM" id="SSF109998">
    <property type="entry name" value="Triger factor/SurA peptide-binding domain-like"/>
    <property type="match status" value="1"/>
</dbReference>
<dbReference type="Pfam" id="PF00639">
    <property type="entry name" value="Rotamase"/>
    <property type="match status" value="1"/>
</dbReference>
<proteinExistence type="predicted"/>
<dbReference type="InterPro" id="IPR027304">
    <property type="entry name" value="Trigger_fact/SurA_dom_sf"/>
</dbReference>
<gene>
    <name evidence="5" type="ordered locus">Isop_1468</name>
</gene>
<dbReference type="EMBL" id="CP002353">
    <property type="protein sequence ID" value="ADV62053.1"/>
    <property type="molecule type" value="Genomic_DNA"/>
</dbReference>
<accession>E8QY63</accession>
<name>E8QY63_ISOPI</name>
<evidence type="ECO:0000256" key="1">
    <source>
        <dbReference type="PROSITE-ProRule" id="PRU00278"/>
    </source>
</evidence>